<dbReference type="Proteomes" id="UP000509302">
    <property type="component" value="Chromosome"/>
</dbReference>
<proteinExistence type="predicted"/>
<accession>A0A7H9AN44</accession>
<gene>
    <name evidence="1" type="ORF">HYG79_05655</name>
</gene>
<sequence>MKTIKFHSPIKSINFSLLVISLLIMISCDKLPHGGGPILKKAKVETLVNNFEATDGLSVDRSGNIYASNFSAFTGTTVLKTNPFTGQTSVAVDSLVAPLGNTTDRQGNIYVVNNIRFLSREQGTTQADVLKVAPDGSREVLATLPGFPAGIVLDRNNNAYVSNFDFPAIHKVAPNGDVSILVQDERLRGGVGIDFDKHGNLIVGNFATGDIFLINPNLEIKVLATIPTVVEGFVIGYITYFAGSVFATAISEHVIYKVSMSGEVTVFAGNGTQETVDGSLEGASFNGPNGIAADPIRKRIYISENSGEGALRVIKFQ</sequence>
<protein>
    <recommendedName>
        <fullName evidence="3">SMP-30/gluconolactonase/LRE family protein</fullName>
    </recommendedName>
</protein>
<keyword evidence="2" id="KW-1185">Reference proteome</keyword>
<dbReference type="EMBL" id="CP058595">
    <property type="protein sequence ID" value="QLG44858.1"/>
    <property type="molecule type" value="Genomic_DNA"/>
</dbReference>
<dbReference type="PANTHER" id="PTHR47572:SF4">
    <property type="entry name" value="LACTONASE DRP35"/>
    <property type="match status" value="1"/>
</dbReference>
<organism evidence="1 2">
    <name type="scientific">Costertonia aggregata</name>
    <dbReference type="NCBI Taxonomy" id="343403"/>
    <lineage>
        <taxon>Bacteria</taxon>
        <taxon>Pseudomonadati</taxon>
        <taxon>Bacteroidota</taxon>
        <taxon>Flavobacteriia</taxon>
        <taxon>Flavobacteriales</taxon>
        <taxon>Flavobacteriaceae</taxon>
        <taxon>Costertonia</taxon>
    </lineage>
</organism>
<dbReference type="Gene3D" id="2.120.10.30">
    <property type="entry name" value="TolB, C-terminal domain"/>
    <property type="match status" value="2"/>
</dbReference>
<dbReference type="PANTHER" id="PTHR47572">
    <property type="entry name" value="LIPOPROTEIN-RELATED"/>
    <property type="match status" value="1"/>
</dbReference>
<dbReference type="InterPro" id="IPR051262">
    <property type="entry name" value="SMP-30/CGR1_Lactonase"/>
</dbReference>
<name>A0A7H9AN44_9FLAO</name>
<dbReference type="AlphaFoldDB" id="A0A7H9AN44"/>
<dbReference type="SUPFAM" id="SSF63829">
    <property type="entry name" value="Calcium-dependent phosphotriesterase"/>
    <property type="match status" value="1"/>
</dbReference>
<dbReference type="KEGG" id="cagg:HYG79_05655"/>
<dbReference type="RefSeq" id="WP_179241148.1">
    <property type="nucleotide sequence ID" value="NZ_CP058595.1"/>
</dbReference>
<dbReference type="InterPro" id="IPR011042">
    <property type="entry name" value="6-blade_b-propeller_TolB-like"/>
</dbReference>
<dbReference type="PROSITE" id="PS51257">
    <property type="entry name" value="PROKAR_LIPOPROTEIN"/>
    <property type="match status" value="1"/>
</dbReference>
<evidence type="ECO:0000313" key="1">
    <source>
        <dbReference type="EMBL" id="QLG44858.1"/>
    </source>
</evidence>
<evidence type="ECO:0008006" key="3">
    <source>
        <dbReference type="Google" id="ProtNLM"/>
    </source>
</evidence>
<evidence type="ECO:0000313" key="2">
    <source>
        <dbReference type="Proteomes" id="UP000509302"/>
    </source>
</evidence>
<reference evidence="1 2" key="1">
    <citation type="journal article" date="2006" name="Int. J. Syst. Evol. Microbiol.">
        <title>Costertonia aggregata gen. nov., sp. nov., a mesophilic marine bacterium of the family Flavobacteriaceae, isolated from a mature biofilm.</title>
        <authorList>
            <person name="Kwon K.K."/>
            <person name="Lee Y.K."/>
            <person name="Lee H.K."/>
        </authorList>
    </citation>
    <scope>NUCLEOTIDE SEQUENCE [LARGE SCALE GENOMIC DNA]</scope>
    <source>
        <strain evidence="1 2">KCCM 42265</strain>
    </source>
</reference>